<accession>A0A164FLQ4</accession>
<keyword evidence="3" id="KW-1185">Reference proteome</keyword>
<dbReference type="EMBL" id="LRGB01019597">
    <property type="protein sequence ID" value="KZR97915.1"/>
    <property type="molecule type" value="Genomic_DNA"/>
</dbReference>
<proteinExistence type="predicted"/>
<name>A0A164FLQ4_9CRUS</name>
<evidence type="ECO:0000313" key="2">
    <source>
        <dbReference type="EMBL" id="KZR97915.1"/>
    </source>
</evidence>
<keyword evidence="1" id="KW-0732">Signal</keyword>
<evidence type="ECO:0000313" key="3">
    <source>
        <dbReference type="Proteomes" id="UP000076858"/>
    </source>
</evidence>
<sequence>MPASSCQLGLCLFLFSCLLTDLQVNSAKRRALLFLFPS</sequence>
<evidence type="ECO:0000256" key="1">
    <source>
        <dbReference type="SAM" id="SignalP"/>
    </source>
</evidence>
<organism evidence="2 3">
    <name type="scientific">Daphnia magna</name>
    <dbReference type="NCBI Taxonomy" id="35525"/>
    <lineage>
        <taxon>Eukaryota</taxon>
        <taxon>Metazoa</taxon>
        <taxon>Ecdysozoa</taxon>
        <taxon>Arthropoda</taxon>
        <taxon>Crustacea</taxon>
        <taxon>Branchiopoda</taxon>
        <taxon>Diplostraca</taxon>
        <taxon>Cladocera</taxon>
        <taxon>Anomopoda</taxon>
        <taxon>Daphniidae</taxon>
        <taxon>Daphnia</taxon>
    </lineage>
</organism>
<gene>
    <name evidence="2" type="ORF">APZ42_006951</name>
</gene>
<dbReference type="Proteomes" id="UP000076858">
    <property type="component" value="Unassembled WGS sequence"/>
</dbReference>
<reference evidence="2 3" key="1">
    <citation type="submission" date="2016-03" db="EMBL/GenBank/DDBJ databases">
        <title>EvidentialGene: Evidence-directed Construction of Genes on Genomes.</title>
        <authorList>
            <person name="Gilbert D.G."/>
            <person name="Choi J.-H."/>
            <person name="Mockaitis K."/>
            <person name="Colbourne J."/>
            <person name="Pfrender M."/>
        </authorList>
    </citation>
    <scope>NUCLEOTIDE SEQUENCE [LARGE SCALE GENOMIC DNA]</scope>
    <source>
        <strain evidence="2 3">Xinb3</strain>
        <tissue evidence="2">Complete organism</tissue>
    </source>
</reference>
<feature type="chain" id="PRO_5007849989" evidence="1">
    <location>
        <begin position="23"/>
        <end position="38"/>
    </location>
</feature>
<feature type="signal peptide" evidence="1">
    <location>
        <begin position="1"/>
        <end position="22"/>
    </location>
</feature>
<dbReference type="AlphaFoldDB" id="A0A164FLQ4"/>
<comment type="caution">
    <text evidence="2">The sequence shown here is derived from an EMBL/GenBank/DDBJ whole genome shotgun (WGS) entry which is preliminary data.</text>
</comment>
<protein>
    <submittedName>
        <fullName evidence="2">Uncharacterized protein</fullName>
    </submittedName>
</protein>